<accession>A0A495B863</accession>
<dbReference type="Proteomes" id="UP000279384">
    <property type="component" value="Unassembled WGS sequence"/>
</dbReference>
<comment type="caution">
    <text evidence="2">The sequence shown here is derived from an EMBL/GenBank/DDBJ whole genome shotgun (WGS) entry which is preliminary data.</text>
</comment>
<evidence type="ECO:0000313" key="2">
    <source>
        <dbReference type="EMBL" id="RKQ57178.1"/>
    </source>
</evidence>
<reference evidence="2 3" key="1">
    <citation type="submission" date="2018-10" db="EMBL/GenBank/DDBJ databases">
        <title>Genomic Encyclopedia of Type Strains, Phase IV (KMG-IV): sequencing the most valuable type-strain genomes for metagenomic binning, comparative biology and taxonomic classification.</title>
        <authorList>
            <person name="Goeker M."/>
        </authorList>
    </citation>
    <scope>NUCLEOTIDE SEQUENCE [LARGE SCALE GENOMIC DNA]</scope>
    <source>
        <strain evidence="2 3">DSM 3303</strain>
    </source>
</reference>
<evidence type="ECO:0000313" key="3">
    <source>
        <dbReference type="Proteomes" id="UP000279384"/>
    </source>
</evidence>
<dbReference type="Proteomes" id="UP001221566">
    <property type="component" value="Unassembled WGS sequence"/>
</dbReference>
<sequence>MKCWTYDTRYGPFEIVPLDGSYHIMHEGEALAAYPTPEEAARALAEGHSPWPPFGNPRDLGIPADLKQWHCRLLA</sequence>
<dbReference type="EMBL" id="JAQQKY010000005">
    <property type="protein sequence ID" value="MDC7691080.1"/>
    <property type="molecule type" value="Genomic_DNA"/>
</dbReference>
<keyword evidence="4" id="KW-1185">Reference proteome</keyword>
<evidence type="ECO:0000313" key="1">
    <source>
        <dbReference type="EMBL" id="MDC7691080.1"/>
    </source>
</evidence>
<gene>
    <name evidence="2" type="ORF">C8E02_2638</name>
    <name evidence="1" type="ORF">PQU93_09825</name>
</gene>
<reference evidence="1 4" key="2">
    <citation type="submission" date="2023-01" db="EMBL/GenBank/DDBJ databases">
        <title>Novel species of the genus Vogesella isolated from rivers.</title>
        <authorList>
            <person name="Lu H."/>
        </authorList>
    </citation>
    <scope>NUCLEOTIDE SEQUENCE [LARGE SCALE GENOMIC DNA]</scope>
    <source>
        <strain evidence="1 4">SH7W</strain>
    </source>
</reference>
<protein>
    <submittedName>
        <fullName evidence="2">Uncharacterized protein</fullName>
    </submittedName>
</protein>
<proteinExistence type="predicted"/>
<name>A0A495B863_VOGIN</name>
<dbReference type="EMBL" id="RBID01000016">
    <property type="protein sequence ID" value="RKQ57178.1"/>
    <property type="molecule type" value="Genomic_DNA"/>
</dbReference>
<dbReference type="RefSeq" id="WP_120811275.1">
    <property type="nucleotide sequence ID" value="NZ_JAQQKY010000005.1"/>
</dbReference>
<organism evidence="2 3">
    <name type="scientific">Vogesella indigofera</name>
    <name type="common">Pseudomonas indigofera</name>
    <dbReference type="NCBI Taxonomy" id="45465"/>
    <lineage>
        <taxon>Bacteria</taxon>
        <taxon>Pseudomonadati</taxon>
        <taxon>Pseudomonadota</taxon>
        <taxon>Betaproteobacteria</taxon>
        <taxon>Neisseriales</taxon>
        <taxon>Chromobacteriaceae</taxon>
        <taxon>Vogesella</taxon>
    </lineage>
</organism>
<evidence type="ECO:0000313" key="4">
    <source>
        <dbReference type="Proteomes" id="UP001221566"/>
    </source>
</evidence>
<dbReference type="AlphaFoldDB" id="A0A495B863"/>